<keyword evidence="6" id="KW-0067">ATP-binding</keyword>
<dbReference type="InterPro" id="IPR050905">
    <property type="entry name" value="Plant_NBS-LRR"/>
</dbReference>
<evidence type="ECO:0000256" key="2">
    <source>
        <dbReference type="ARBA" id="ARBA00022614"/>
    </source>
</evidence>
<evidence type="ECO:0000313" key="10">
    <source>
        <dbReference type="Proteomes" id="UP000515121"/>
    </source>
</evidence>
<dbReference type="Proteomes" id="UP000515121">
    <property type="component" value="Unplaced"/>
</dbReference>
<keyword evidence="10" id="KW-1185">Reference proteome</keyword>
<name>A0A6P5YXL5_DURZI</name>
<dbReference type="PANTHER" id="PTHR33463">
    <property type="entry name" value="NB-ARC DOMAIN-CONTAINING PROTEIN-RELATED"/>
    <property type="match status" value="1"/>
</dbReference>
<dbReference type="GO" id="GO:0005524">
    <property type="term" value="F:ATP binding"/>
    <property type="evidence" value="ECO:0007669"/>
    <property type="project" value="UniProtKB-KW"/>
</dbReference>
<evidence type="ECO:0000313" key="11">
    <source>
        <dbReference type="RefSeq" id="XP_022745274.1"/>
    </source>
</evidence>
<dbReference type="Gene3D" id="3.40.50.300">
    <property type="entry name" value="P-loop containing nucleotide triphosphate hydrolases"/>
    <property type="match status" value="1"/>
</dbReference>
<dbReference type="Pfam" id="PF23247">
    <property type="entry name" value="LRR_RPS2"/>
    <property type="match status" value="1"/>
</dbReference>
<evidence type="ECO:0000259" key="7">
    <source>
        <dbReference type="Pfam" id="PF00931"/>
    </source>
</evidence>
<dbReference type="SUPFAM" id="SSF52540">
    <property type="entry name" value="P-loop containing nucleoside triphosphate hydrolases"/>
    <property type="match status" value="1"/>
</dbReference>
<dbReference type="PRINTS" id="PR00364">
    <property type="entry name" value="DISEASERSIST"/>
</dbReference>
<dbReference type="Gene3D" id="1.10.10.10">
    <property type="entry name" value="Winged helix-like DNA-binding domain superfamily/Winged helix DNA-binding domain"/>
    <property type="match status" value="1"/>
</dbReference>
<gene>
    <name evidence="11" type="primary">LOC111295805</name>
</gene>
<keyword evidence="5" id="KW-0611">Plant defense</keyword>
<dbReference type="Gene3D" id="3.80.10.10">
    <property type="entry name" value="Ribonuclease Inhibitor"/>
    <property type="match status" value="2"/>
</dbReference>
<dbReference type="InterPro" id="IPR058922">
    <property type="entry name" value="WHD_DRP"/>
</dbReference>
<evidence type="ECO:0000256" key="1">
    <source>
        <dbReference type="ARBA" id="ARBA00008894"/>
    </source>
</evidence>
<dbReference type="PANTHER" id="PTHR33463:SF212">
    <property type="entry name" value="AND NB-ARC DOMAINS-CONTAINING DISEASE RESISTANCE PROTEIN, PUTATIVE-RELATED"/>
    <property type="match status" value="1"/>
</dbReference>
<dbReference type="Gene3D" id="1.10.8.430">
    <property type="entry name" value="Helical domain of apoptotic protease-activating factors"/>
    <property type="match status" value="1"/>
</dbReference>
<sequence length="1071" mass="122392">MLVVNAIILQEIYSIMELVGPIIDVLKCLGDPTCRYIDHHRKLEKRMKELGEREDDLNTLRRDIELKIKAELRWGKILSGEVEKWLLEVQEVNKKIQAMYQRAQNVSCFSRACLGKRVAEIIELVQKTIERGKFTGALVIDNPSTAGVAFQLEHLEGENSVKEQIWNYLMGDEIGMIAVCGMGGIGKTTVMKHIYNQLLKKNKDRFPNVIWVTVSKELDTTKVQQVIANALNIASLPEPEQERERAAVLMEELGKGGYVLILDDVWKKFSLLELGIPQPTSTNGSKLVLTSRSIDVCTSMGYKIVKVQPLSNEESMNLFLEHVGRGVLEVPSLKEILGHIVQECDGLPLAIVVLAGSMKGIDDDREWRHALTELRQHKRTVKGTEEEIYKRLKFSYDRLGNSQIQNCFLYCSLYPEDFVISRAELIEYWIDDGFLGIGSRQDLYDGGHVILNMLENKCLLEKVDDGNVKMHDVLRDMALYIKDRSRFMVKAGLGLRELPSKQEWAADLEKVSLMRNDISEFPPDLSPNCKILSTLLLRENKNLQRIPEVFFQHMHGLCILDLSYTNIEQLPDSVSNLEKLNALVLFGCYKLRYVPSLEKLKALRKLDLCYTAIEKVPDGLEMLVNLTYLNLYAECLKELPIAILPKLSCLQYLVLYVESSTLKINGSEAARLTKLEMFEGRFNELMDFNRYSKSIQGQRRTSYLLVMAPFKAKFDATTLEVERSSLTYVFRLVFSHVCRVCRSKALKIVATIRGTESVALEGADKELIRVVGVLDPIEIVKKLAKIGVKAVHLQLPYHQKDVILSGCPIGREDSVVLPSDLRCLRIFECHNVRSLSDISFFQQTNELRFCSIHDCRRIESVLDLSSSPSPCTPFQNLELLWLENLDNLHMLVKVGEACVVPISSSLPRPGIFSHLKSFQIEGCSNMKQLFPFELVHDLQNMEKLVIGNCRQMEEIIASEEEEENHKGKGTYSATTFTFPKLRKFKLKKLPKLKSICSSNRKMTCDSLQVIKVWKCPNLKKMPLYLPLFQDTDQQSSHPFKRIRIYPKEWWKSVEWDYPSAKNVLQPWLVLG</sequence>
<evidence type="ECO:0000259" key="9">
    <source>
        <dbReference type="Pfam" id="PF23559"/>
    </source>
</evidence>
<dbReference type="OrthoDB" id="1926275at2759"/>
<evidence type="ECO:0000256" key="4">
    <source>
        <dbReference type="ARBA" id="ARBA00022741"/>
    </source>
</evidence>
<feature type="domain" description="NB-ARC" evidence="7">
    <location>
        <begin position="161"/>
        <end position="325"/>
    </location>
</feature>
<dbReference type="RefSeq" id="XP_022745274.1">
    <property type="nucleotide sequence ID" value="XM_022889539.1"/>
</dbReference>
<dbReference type="GO" id="GO:0043531">
    <property type="term" value="F:ADP binding"/>
    <property type="evidence" value="ECO:0007669"/>
    <property type="project" value="InterPro"/>
</dbReference>
<dbReference type="SUPFAM" id="SSF52058">
    <property type="entry name" value="L domain-like"/>
    <property type="match status" value="1"/>
</dbReference>
<dbReference type="AlphaFoldDB" id="A0A6P5YXL5"/>
<dbReference type="Pfam" id="PF13855">
    <property type="entry name" value="LRR_8"/>
    <property type="match status" value="1"/>
</dbReference>
<organism evidence="10 11">
    <name type="scientific">Durio zibethinus</name>
    <name type="common">Durian</name>
    <dbReference type="NCBI Taxonomy" id="66656"/>
    <lineage>
        <taxon>Eukaryota</taxon>
        <taxon>Viridiplantae</taxon>
        <taxon>Streptophyta</taxon>
        <taxon>Embryophyta</taxon>
        <taxon>Tracheophyta</taxon>
        <taxon>Spermatophyta</taxon>
        <taxon>Magnoliopsida</taxon>
        <taxon>eudicotyledons</taxon>
        <taxon>Gunneridae</taxon>
        <taxon>Pentapetalae</taxon>
        <taxon>rosids</taxon>
        <taxon>malvids</taxon>
        <taxon>Malvales</taxon>
        <taxon>Malvaceae</taxon>
        <taxon>Helicteroideae</taxon>
        <taxon>Durio</taxon>
    </lineage>
</organism>
<dbReference type="KEGG" id="dzi:111295805"/>
<keyword evidence="3" id="KW-0677">Repeat</keyword>
<protein>
    <submittedName>
        <fullName evidence="11">Disease resistance protein At4g10780</fullName>
    </submittedName>
</protein>
<dbReference type="Pfam" id="PF00931">
    <property type="entry name" value="NB-ARC"/>
    <property type="match status" value="1"/>
</dbReference>
<dbReference type="InterPro" id="IPR001611">
    <property type="entry name" value="Leu-rich_rpt"/>
</dbReference>
<keyword evidence="4" id="KW-0547">Nucleotide-binding</keyword>
<dbReference type="FunFam" id="1.10.10.10:FF:000322">
    <property type="entry name" value="Probable disease resistance protein At1g63360"/>
    <property type="match status" value="1"/>
</dbReference>
<evidence type="ECO:0000256" key="3">
    <source>
        <dbReference type="ARBA" id="ARBA00022737"/>
    </source>
</evidence>
<dbReference type="InterPro" id="IPR036388">
    <property type="entry name" value="WH-like_DNA-bd_sf"/>
</dbReference>
<proteinExistence type="inferred from homology"/>
<dbReference type="InterPro" id="IPR032675">
    <property type="entry name" value="LRR_dom_sf"/>
</dbReference>
<dbReference type="InterPro" id="IPR042197">
    <property type="entry name" value="Apaf_helical"/>
</dbReference>
<dbReference type="InterPro" id="IPR027417">
    <property type="entry name" value="P-loop_NTPase"/>
</dbReference>
<keyword evidence="2" id="KW-0433">Leucine-rich repeat</keyword>
<feature type="domain" description="Disease resistance protein At4g27190-like leucine-rich repeats" evidence="8">
    <location>
        <begin position="907"/>
        <end position="1021"/>
    </location>
</feature>
<dbReference type="Pfam" id="PF23559">
    <property type="entry name" value="WHD_DRP"/>
    <property type="match status" value="1"/>
</dbReference>
<dbReference type="Gene3D" id="3.30.70.100">
    <property type="match status" value="1"/>
</dbReference>
<feature type="domain" description="Disease resistance protein winged helix" evidence="9">
    <location>
        <begin position="413"/>
        <end position="478"/>
    </location>
</feature>
<evidence type="ECO:0000259" key="8">
    <source>
        <dbReference type="Pfam" id="PF23247"/>
    </source>
</evidence>
<comment type="similarity">
    <text evidence="1">Belongs to the disease resistance NB-LRR family.</text>
</comment>
<evidence type="ECO:0000256" key="5">
    <source>
        <dbReference type="ARBA" id="ARBA00022821"/>
    </source>
</evidence>
<dbReference type="GeneID" id="111295805"/>
<dbReference type="InterPro" id="IPR002182">
    <property type="entry name" value="NB-ARC"/>
</dbReference>
<evidence type="ECO:0000256" key="6">
    <source>
        <dbReference type="ARBA" id="ARBA00022840"/>
    </source>
</evidence>
<dbReference type="GO" id="GO:0006952">
    <property type="term" value="P:defense response"/>
    <property type="evidence" value="ECO:0007669"/>
    <property type="project" value="UniProtKB-KW"/>
</dbReference>
<dbReference type="FunFam" id="3.40.50.300:FF:001091">
    <property type="entry name" value="Probable disease resistance protein At1g61300"/>
    <property type="match status" value="1"/>
</dbReference>
<reference evidence="11" key="1">
    <citation type="submission" date="2025-08" db="UniProtKB">
        <authorList>
            <consortium name="RefSeq"/>
        </authorList>
    </citation>
    <scope>IDENTIFICATION</scope>
    <source>
        <tissue evidence="11">Fruit stalk</tissue>
    </source>
</reference>
<accession>A0A6P5YXL5</accession>
<dbReference type="InterPro" id="IPR057135">
    <property type="entry name" value="At4g27190-like_LRR"/>
</dbReference>